<feature type="transmembrane region" description="Helical" evidence="1">
    <location>
        <begin position="1018"/>
        <end position="1037"/>
    </location>
</feature>
<feature type="transmembrane region" description="Helical" evidence="1">
    <location>
        <begin position="1058"/>
        <end position="1079"/>
    </location>
</feature>
<evidence type="ECO:0008006" key="4">
    <source>
        <dbReference type="Google" id="ProtNLM"/>
    </source>
</evidence>
<feature type="transmembrane region" description="Helical" evidence="1">
    <location>
        <begin position="882"/>
        <end position="901"/>
    </location>
</feature>
<feature type="transmembrane region" description="Helical" evidence="1">
    <location>
        <begin position="908"/>
        <end position="928"/>
    </location>
</feature>
<dbReference type="PRINTS" id="PR00702">
    <property type="entry name" value="ACRIFLAVINRP"/>
</dbReference>
<feature type="transmembrane region" description="Helical" evidence="1">
    <location>
        <begin position="934"/>
        <end position="958"/>
    </location>
</feature>
<sequence>MADPNKTKGLPESRGLIGLFTRHATLANIVLVVMLCAGIVAVPRMRAQFFPDSVEESITVSVQWEGAGAEEVDRAIVQVLEPSLIAVEGVESSESRASEGSARISLEFEPDWDMSRAVNDVENALATAGDLPEGSEDPEVSRGVWRDTVTDLVITGPLSPEQLGRLGDETVVRLYQQGVTRTALAGIAAPETVVEVPTVSMMAHDVTLSQIISVISAEAATDPAGDVASGAARVTTGTERRSAPEIAALVIRTEDDGSQLTVGDVAKIRVDGGDRNRAYFVGDHPAVVINIARSAAGDAIAIQKQVESVIDTMQPTLPAGTSMDLVRTRSDKITQRLDLLLGNGILGLGLVLALLFLFLNARTAFWVAMGIPTSMAAALAVMYFSGMTLNMISIFALILTLGIVVDDAIVVGEHADFRARHLGEAPVIAAEHGARRMAAPVFASTLTTVIAFAGLTVIGGRMGNMIVDIPYTVIAVLLASLIECFLILPNHMSHALAHSADQKWYDWPSRKVNAGLDWFRARAMKPFTRAVVKLRYPVIAAAIALLAWQVSFVMGGKVQWRFFNPPEQSTVNGAFSMVEGATRADTTEMMRTMQVTIDRVAKEFEDEYGVNPVEYAIAQIGGASGRSLASADTKDTDLLGSISIEVIDPDYRPYSSFDFVARLQQEMPRLPLVEEISFRRFRSGGADDGIAVQFSGAQTRDLKDAAEDFKTALAQFPEVSAVEDNLAYDKQELTLDLTPQGEALGFDIASLGSELRARLNGTEAASFPDGVRSATIRVELPPEELAADFIDRMQLRTPAGQWVPLADIVSVRSQTGFSTIRREDGVRQVAVTGDISEDDPARANEISRQIEDVILPRISEERGVAWVLSGQAQQERDFMSDALVGLTMCLIGIYIVLAWIFASWTRPVVVMSVIPFGAVGAIWGHYIWQLPMSMFAVVGGIGMIGIIINDAIVLISTVDEYAEKRGIIPAIVDAVSDRLRPVLLTTLTTVLGLAPLLYEQSSSALFLKSTVVTLVYGLGFGMVIVLVVVPAMLAIQLDFGRQITAVRHGTRVLRLRGVLAGVAALLVVGFVITLGRAMLDGGALMPAFGGFALISAMIVVGAGIIAPRLLRGHIRHVAPPEA</sequence>
<accession>A0A074JUT1</accession>
<feature type="transmembrane region" description="Helical" evidence="1">
    <location>
        <begin position="534"/>
        <end position="554"/>
    </location>
</feature>
<feature type="transmembrane region" description="Helical" evidence="1">
    <location>
        <begin position="337"/>
        <end position="359"/>
    </location>
</feature>
<dbReference type="STRING" id="1353528.DT23_14040"/>
<dbReference type="Gene3D" id="1.20.1640.10">
    <property type="entry name" value="Multidrug efflux transporter AcrB transmembrane domain"/>
    <property type="match status" value="2"/>
</dbReference>
<dbReference type="RefSeq" id="WP_038130341.1">
    <property type="nucleotide sequence ID" value="NZ_AUNB01000021.1"/>
</dbReference>
<dbReference type="OrthoDB" id="174266at2"/>
<name>A0A074JUT1_9RHOB</name>
<dbReference type="eggNOG" id="COG0841">
    <property type="taxonomic scope" value="Bacteria"/>
</dbReference>
<evidence type="ECO:0000313" key="2">
    <source>
        <dbReference type="EMBL" id="KEO60229.1"/>
    </source>
</evidence>
<protein>
    <recommendedName>
        <fullName evidence="4">Acriflavine resistance protein B</fullName>
    </recommendedName>
</protein>
<feature type="transmembrane region" description="Helical" evidence="1">
    <location>
        <begin position="979"/>
        <end position="998"/>
    </location>
</feature>
<reference evidence="2 3" key="1">
    <citation type="journal article" date="2015" name="Antonie Van Leeuwenhoek">
        <title>Thioclava indica sp. nov., isolated from surface seawater of the Indian Ocean.</title>
        <authorList>
            <person name="Liu Y."/>
            <person name="Lai Q."/>
            <person name="Du J."/>
            <person name="Xu H."/>
            <person name="Jiang L."/>
            <person name="Shao Z."/>
        </authorList>
    </citation>
    <scope>NUCLEOTIDE SEQUENCE [LARGE SCALE GENOMIC DNA]</scope>
    <source>
        <strain evidence="2 3">DT23-4</strain>
    </source>
</reference>
<evidence type="ECO:0000313" key="3">
    <source>
        <dbReference type="Proteomes" id="UP000027471"/>
    </source>
</evidence>
<keyword evidence="1" id="KW-1133">Transmembrane helix</keyword>
<dbReference type="AlphaFoldDB" id="A0A074JUT1"/>
<feature type="transmembrane region" description="Helical" evidence="1">
    <location>
        <begin position="1085"/>
        <end position="1106"/>
    </location>
</feature>
<proteinExistence type="predicted"/>
<dbReference type="Gene3D" id="3.30.70.1320">
    <property type="entry name" value="Multidrug efflux transporter AcrB pore domain like"/>
    <property type="match status" value="1"/>
</dbReference>
<keyword evidence="3" id="KW-1185">Reference proteome</keyword>
<evidence type="ECO:0000256" key="1">
    <source>
        <dbReference type="SAM" id="Phobius"/>
    </source>
</evidence>
<organism evidence="2 3">
    <name type="scientific">Thioclava indica</name>
    <dbReference type="NCBI Taxonomy" id="1353528"/>
    <lineage>
        <taxon>Bacteria</taxon>
        <taxon>Pseudomonadati</taxon>
        <taxon>Pseudomonadota</taxon>
        <taxon>Alphaproteobacteria</taxon>
        <taxon>Rhodobacterales</taxon>
        <taxon>Paracoccaceae</taxon>
        <taxon>Thioclava</taxon>
    </lineage>
</organism>
<dbReference type="SUPFAM" id="SSF82714">
    <property type="entry name" value="Multidrug efflux transporter AcrB TolC docking domain, DN and DC subdomains"/>
    <property type="match status" value="2"/>
</dbReference>
<gene>
    <name evidence="2" type="ORF">DT23_14040</name>
</gene>
<dbReference type="GO" id="GO:0005886">
    <property type="term" value="C:plasma membrane"/>
    <property type="evidence" value="ECO:0007669"/>
    <property type="project" value="TreeGrafter"/>
</dbReference>
<dbReference type="Gene3D" id="3.30.70.1430">
    <property type="entry name" value="Multidrug efflux transporter AcrB pore domain"/>
    <property type="match status" value="2"/>
</dbReference>
<dbReference type="Gene3D" id="3.30.2090.10">
    <property type="entry name" value="Multidrug efflux transporter AcrB TolC docking domain, DN and DC subdomains"/>
    <property type="match status" value="2"/>
</dbReference>
<dbReference type="PANTHER" id="PTHR32063:SF33">
    <property type="entry name" value="RND SUPERFAMILY EFFLUX PUMP PERMEASE COMPONENT"/>
    <property type="match status" value="1"/>
</dbReference>
<dbReference type="PANTHER" id="PTHR32063">
    <property type="match status" value="1"/>
</dbReference>
<dbReference type="InterPro" id="IPR027463">
    <property type="entry name" value="AcrB_DN_DC_subdom"/>
</dbReference>
<dbReference type="EMBL" id="AUNB01000021">
    <property type="protein sequence ID" value="KEO60229.1"/>
    <property type="molecule type" value="Genomic_DNA"/>
</dbReference>
<comment type="caution">
    <text evidence="2">The sequence shown here is derived from an EMBL/GenBank/DDBJ whole genome shotgun (WGS) entry which is preliminary data.</text>
</comment>
<feature type="transmembrane region" description="Helical" evidence="1">
    <location>
        <begin position="441"/>
        <end position="463"/>
    </location>
</feature>
<dbReference type="SUPFAM" id="SSF82866">
    <property type="entry name" value="Multidrug efflux transporter AcrB transmembrane domain"/>
    <property type="match status" value="2"/>
</dbReference>
<dbReference type="InterPro" id="IPR001036">
    <property type="entry name" value="Acrflvin-R"/>
</dbReference>
<dbReference type="Proteomes" id="UP000027471">
    <property type="component" value="Unassembled WGS sequence"/>
</dbReference>
<dbReference type="Gene3D" id="3.30.70.1440">
    <property type="entry name" value="Multidrug efflux transporter AcrB pore domain"/>
    <property type="match status" value="1"/>
</dbReference>
<feature type="transmembrane region" description="Helical" evidence="1">
    <location>
        <begin position="20"/>
        <end position="42"/>
    </location>
</feature>
<dbReference type="GO" id="GO:0042910">
    <property type="term" value="F:xenobiotic transmembrane transporter activity"/>
    <property type="evidence" value="ECO:0007669"/>
    <property type="project" value="TreeGrafter"/>
</dbReference>
<feature type="transmembrane region" description="Helical" evidence="1">
    <location>
        <begin position="469"/>
        <end position="488"/>
    </location>
</feature>
<dbReference type="Pfam" id="PF00873">
    <property type="entry name" value="ACR_tran"/>
    <property type="match status" value="1"/>
</dbReference>
<keyword evidence="1" id="KW-0472">Membrane</keyword>
<dbReference type="SUPFAM" id="SSF82693">
    <property type="entry name" value="Multidrug efflux transporter AcrB pore domain, PN1, PN2, PC1 and PC2 subdomains"/>
    <property type="match status" value="1"/>
</dbReference>
<keyword evidence="1" id="KW-0812">Transmembrane</keyword>